<gene>
    <name evidence="7" type="ORF">EEB11_18770</name>
</gene>
<name>A0ABY2KJU9_9RHOB</name>
<keyword evidence="8" id="KW-1185">Reference proteome</keyword>
<dbReference type="Gene3D" id="3.30.870.10">
    <property type="entry name" value="Endonuclease Chain A"/>
    <property type="match status" value="2"/>
</dbReference>
<evidence type="ECO:0000259" key="6">
    <source>
        <dbReference type="PROSITE" id="PS50035"/>
    </source>
</evidence>
<organism evidence="7 8">
    <name type="scientific">Pseudotabrizicola sediminis</name>
    <dbReference type="NCBI Taxonomy" id="2486418"/>
    <lineage>
        <taxon>Bacteria</taxon>
        <taxon>Pseudomonadati</taxon>
        <taxon>Pseudomonadota</taxon>
        <taxon>Alphaproteobacteria</taxon>
        <taxon>Rhodobacterales</taxon>
        <taxon>Paracoccaceae</taxon>
        <taxon>Pseudotabrizicola</taxon>
    </lineage>
</organism>
<evidence type="ECO:0000256" key="4">
    <source>
        <dbReference type="ARBA" id="ARBA00022525"/>
    </source>
</evidence>
<comment type="subcellular location">
    <subcellularLocation>
        <location evidence="2">Secreted</location>
    </subcellularLocation>
</comment>
<feature type="domain" description="PLD phosphodiesterase" evidence="6">
    <location>
        <begin position="407"/>
        <end position="434"/>
    </location>
</feature>
<comment type="function">
    <text evidence="1">Could be a virulence factor.</text>
</comment>
<evidence type="ECO:0000256" key="2">
    <source>
        <dbReference type="ARBA" id="ARBA00004613"/>
    </source>
</evidence>
<reference evidence="7 8" key="1">
    <citation type="submission" date="2018-11" db="EMBL/GenBank/DDBJ databases">
        <title>Tabrizicola sp. isolated from sediment of alpine lake.</title>
        <authorList>
            <person name="Liu Z."/>
        </authorList>
    </citation>
    <scope>NUCLEOTIDE SEQUENCE [LARGE SCALE GENOMIC DNA]</scope>
    <source>
        <strain evidence="7 8">DRYC-M-16</strain>
    </source>
</reference>
<dbReference type="CDD" id="cd09111">
    <property type="entry name" value="PLDc_ymdC_like_1"/>
    <property type="match status" value="1"/>
</dbReference>
<evidence type="ECO:0000256" key="5">
    <source>
        <dbReference type="ARBA" id="ARBA00029594"/>
    </source>
</evidence>
<evidence type="ECO:0000313" key="8">
    <source>
        <dbReference type="Proteomes" id="UP000297741"/>
    </source>
</evidence>
<dbReference type="PANTHER" id="PTHR21248:SF12">
    <property type="entry name" value="CARDIOLIPIN SYNTHASE C"/>
    <property type="match status" value="1"/>
</dbReference>
<comment type="caution">
    <text evidence="7">The sequence shown here is derived from an EMBL/GenBank/DDBJ whole genome shotgun (WGS) entry which is preliminary data.</text>
</comment>
<dbReference type="CDD" id="cd09113">
    <property type="entry name" value="PLDc_ymdC_like_2"/>
    <property type="match status" value="1"/>
</dbReference>
<dbReference type="PROSITE" id="PS50035">
    <property type="entry name" value="PLD"/>
    <property type="match status" value="2"/>
</dbReference>
<dbReference type="SUPFAM" id="SSF56024">
    <property type="entry name" value="Phospholipase D/nuclease"/>
    <property type="match status" value="2"/>
</dbReference>
<dbReference type="InterPro" id="IPR025202">
    <property type="entry name" value="PLD-like_dom"/>
</dbReference>
<keyword evidence="4" id="KW-0964">Secreted</keyword>
<protein>
    <recommendedName>
        <fullName evidence="3">Phospholipase D</fullName>
    </recommendedName>
    <alternativeName>
        <fullName evidence="5">Choline phosphatase</fullName>
    </alternativeName>
</protein>
<proteinExistence type="predicted"/>
<sequence length="513" mass="55740">MMTVLATLLALGITSALAVLLARAVFRMPSLSSRTTSTALPPLRCGALSEIFAPMANAHNGLTGVRPLLNGADAFAARIFLADSALSSIDAQYYIWYGDLTGFMMLDALRRAADRGVRVRLLLDDNGTSGLDPELAALEAHRNVEVRLYNPFNLRRLKSLCYIFDFFRLNRRMHNKSFTVDGLVTILGGRNVGDRYFDTGNDAMFVDLDVLAAGDIVPWVSADFDRYWACLSAHPAGPIVGAASGADPIDSGLTRFRGLPQFFQYCRVLEGSDVRAELVNGNLSLEWTRAVLVSDDPIKGQGAVPREDLLATRLMHAVGQIEKKIDVVSPYLVPGAAGLKAFITLTSRGVAVRALTNSLEATDVVAVHAGYAKRRNALLRGGVTLFELHGGARTDRQSGKGGRFGLSKASLHAKTFAVDDARIFVGSFNFDPRSTTLNTEMGILIESPQMAQGLHTSFDRGLAGLAWRVELQGGHKVWIDTAHRTAQIKEPGSTATKRLVVNVISWLPVEWLM</sequence>
<evidence type="ECO:0000256" key="1">
    <source>
        <dbReference type="ARBA" id="ARBA00003145"/>
    </source>
</evidence>
<feature type="domain" description="PLD phosphodiesterase" evidence="6">
    <location>
        <begin position="169"/>
        <end position="196"/>
    </location>
</feature>
<dbReference type="Pfam" id="PF13091">
    <property type="entry name" value="PLDc_2"/>
    <property type="match status" value="2"/>
</dbReference>
<dbReference type="Proteomes" id="UP000297741">
    <property type="component" value="Unassembled WGS sequence"/>
</dbReference>
<accession>A0ABY2KJU9</accession>
<evidence type="ECO:0000256" key="3">
    <source>
        <dbReference type="ARBA" id="ARBA00018392"/>
    </source>
</evidence>
<dbReference type="PANTHER" id="PTHR21248">
    <property type="entry name" value="CARDIOLIPIN SYNTHASE"/>
    <property type="match status" value="1"/>
</dbReference>
<evidence type="ECO:0000313" key="7">
    <source>
        <dbReference type="EMBL" id="TGD41379.1"/>
    </source>
</evidence>
<dbReference type="SMART" id="SM00155">
    <property type="entry name" value="PLDc"/>
    <property type="match status" value="2"/>
</dbReference>
<dbReference type="InterPro" id="IPR001736">
    <property type="entry name" value="PLipase_D/transphosphatidylase"/>
</dbReference>
<dbReference type="EMBL" id="RPEM01000028">
    <property type="protein sequence ID" value="TGD41379.1"/>
    <property type="molecule type" value="Genomic_DNA"/>
</dbReference>